<evidence type="ECO:0000256" key="6">
    <source>
        <dbReference type="SAM" id="MobiDB-lite"/>
    </source>
</evidence>
<dbReference type="PROSITE" id="PS51775">
    <property type="entry name" value="GTD_BINDING"/>
    <property type="match status" value="1"/>
</dbReference>
<evidence type="ECO:0000313" key="8">
    <source>
        <dbReference type="EMBL" id="KAF3326326.1"/>
    </source>
</evidence>
<keyword evidence="3" id="KW-1133">Transmembrane helix</keyword>
<dbReference type="PANTHER" id="PTHR31448:SF45">
    <property type="entry name" value="EXPRESSED PROTEIN"/>
    <property type="match status" value="1"/>
</dbReference>
<keyword evidence="4" id="KW-0472">Membrane</keyword>
<evidence type="ECO:0000256" key="5">
    <source>
        <dbReference type="SAM" id="Coils"/>
    </source>
</evidence>
<evidence type="ECO:0000313" key="9">
    <source>
        <dbReference type="Proteomes" id="UP000623129"/>
    </source>
</evidence>
<feature type="coiled-coil region" evidence="5">
    <location>
        <begin position="495"/>
        <end position="624"/>
    </location>
</feature>
<proteinExistence type="predicted"/>
<protein>
    <submittedName>
        <fullName evidence="8">Myosin-binding protein 1</fullName>
    </submittedName>
</protein>
<organism evidence="8 9">
    <name type="scientific">Carex littledalei</name>
    <dbReference type="NCBI Taxonomy" id="544730"/>
    <lineage>
        <taxon>Eukaryota</taxon>
        <taxon>Viridiplantae</taxon>
        <taxon>Streptophyta</taxon>
        <taxon>Embryophyta</taxon>
        <taxon>Tracheophyta</taxon>
        <taxon>Spermatophyta</taxon>
        <taxon>Magnoliopsida</taxon>
        <taxon>Liliopsida</taxon>
        <taxon>Poales</taxon>
        <taxon>Cyperaceae</taxon>
        <taxon>Cyperoideae</taxon>
        <taxon>Cariceae</taxon>
        <taxon>Carex</taxon>
        <taxon>Carex subgen. Euthyceras</taxon>
    </lineage>
</organism>
<feature type="region of interest" description="Disordered" evidence="6">
    <location>
        <begin position="422"/>
        <end position="443"/>
    </location>
</feature>
<keyword evidence="9" id="KW-1185">Reference proteome</keyword>
<evidence type="ECO:0000259" key="7">
    <source>
        <dbReference type="PROSITE" id="PS51775"/>
    </source>
</evidence>
<evidence type="ECO:0000256" key="3">
    <source>
        <dbReference type="ARBA" id="ARBA00022989"/>
    </source>
</evidence>
<feature type="domain" description="GTD-binding" evidence="7">
    <location>
        <begin position="486"/>
        <end position="584"/>
    </location>
</feature>
<evidence type="ECO:0000256" key="2">
    <source>
        <dbReference type="ARBA" id="ARBA00022692"/>
    </source>
</evidence>
<reference evidence="8" key="1">
    <citation type="submission" date="2020-01" db="EMBL/GenBank/DDBJ databases">
        <title>Genome sequence of Kobresia littledalei, the first chromosome-level genome in the family Cyperaceae.</title>
        <authorList>
            <person name="Qu G."/>
        </authorList>
    </citation>
    <scope>NUCLEOTIDE SEQUENCE</scope>
    <source>
        <strain evidence="8">C.B.Clarke</strain>
        <tissue evidence="8">Leaf</tissue>
    </source>
</reference>
<comment type="subcellular location">
    <subcellularLocation>
        <location evidence="1">Membrane</location>
        <topology evidence="1">Single-pass membrane protein</topology>
    </subcellularLocation>
</comment>
<dbReference type="EMBL" id="SWLB01000018">
    <property type="protein sequence ID" value="KAF3326326.1"/>
    <property type="molecule type" value="Genomic_DNA"/>
</dbReference>
<keyword evidence="5" id="KW-0175">Coiled coil</keyword>
<evidence type="ECO:0000256" key="4">
    <source>
        <dbReference type="ARBA" id="ARBA00023136"/>
    </source>
</evidence>
<dbReference type="InterPro" id="IPR007656">
    <property type="entry name" value="GTD-bd"/>
</dbReference>
<evidence type="ECO:0000256" key="1">
    <source>
        <dbReference type="ARBA" id="ARBA00004167"/>
    </source>
</evidence>
<dbReference type="GO" id="GO:0080115">
    <property type="term" value="F:myosin XI tail binding"/>
    <property type="evidence" value="ECO:0007669"/>
    <property type="project" value="UniProtKB-ARBA"/>
</dbReference>
<accession>A0A833QQS6</accession>
<dbReference type="Pfam" id="PF04576">
    <property type="entry name" value="Zein-binding"/>
    <property type="match status" value="1"/>
</dbReference>
<dbReference type="PANTHER" id="PTHR31448">
    <property type="entry name" value="MYOSIN-BINDING PROTEIN 2"/>
    <property type="match status" value="1"/>
</dbReference>
<comment type="caution">
    <text evidence="8">The sequence shown here is derived from an EMBL/GenBank/DDBJ whole genome shotgun (WGS) entry which is preliminary data.</text>
</comment>
<dbReference type="GO" id="GO:0016020">
    <property type="term" value="C:membrane"/>
    <property type="evidence" value="ECO:0007669"/>
    <property type="project" value="UniProtKB-SubCell"/>
</dbReference>
<dbReference type="Proteomes" id="UP000623129">
    <property type="component" value="Unassembled WGS sequence"/>
</dbReference>
<name>A0A833QQS6_9POAL</name>
<dbReference type="InterPro" id="IPR039306">
    <property type="entry name" value="MYOB"/>
</dbReference>
<sequence>MARRSLFRHGTGRLRCLGCSAIEDLGYLNASKFGKERERRAFAQAQTIPPVLSPSLSPPLVSSNRYLFSLPSLSPPLSSPRINTMVSKNRAKPFNLPPGTLSRLSAACSEWCLIIFLFITATLSHLACKFARYFRLQAPCVLCSQLYTRSWFSGDSICDAHKLEISCLAYCQRHNKLGFAQDFCQRCEISFPNSTEEDLKSDRGECLCCFRKTGNARILQKVKGKDKVSERKEQPSDITNLIDLEEKGYRELKTMSDSESEYKIRSDFPKGSMHTNAKNPSFNIGVSNPKDVVCASVIPDKIIRGNPDMSTNSMIHSDKKIGSAESSEMASSHASIGHGLEDISWNHIGTSGTRGISLSASSRSVPQPAIIEESAKAKDIEEVGDSDCIKPALLEASQATSEPSPPKRTPCHISIQRVLSNRAPVQSPRPSEIISSKSNPRSEEEVKTFISQMSTPRAPRPNTYFDDTTNRRISMSSVDSYEVDLLGDISGEITMDDLKSIIHNLRKELEAERSASTVAANEAMNMITRLQKEKAEVQLESSQYLRMMEEQAEYDHDALVKLNDLLTDREKELLDLEAEVEEFKRGFSEFEKKLGLGVEKGYILEQLRYLADKQDAKMEALERREREEPKYEVIRLQERFEAIEANQRFTMNVLSLMKENNPEGLKLVEEVMERLRELQKIACLKNQ</sequence>
<dbReference type="OrthoDB" id="1047602at2759"/>
<gene>
    <name evidence="8" type="ORF">FCM35_KLT07956</name>
</gene>
<dbReference type="AlphaFoldDB" id="A0A833QQS6"/>
<keyword evidence="2" id="KW-0812">Transmembrane</keyword>